<evidence type="ECO:0000256" key="5">
    <source>
        <dbReference type="ARBA" id="ARBA00023136"/>
    </source>
</evidence>
<dbReference type="InterPro" id="IPR018076">
    <property type="entry name" value="T2SS_GspF_dom"/>
</dbReference>
<name>A0A1H9RXM0_9PSEU</name>
<gene>
    <name evidence="8" type="ORF">SAMN05216188_115123</name>
</gene>
<keyword evidence="4 6" id="KW-1133">Transmembrane helix</keyword>
<sequence length="304" mass="31793">MNITLSPTTATAALLGVGTGLGLLLVVLGWRGTDPQRQRRTRTRAAGTVDQHRSLRIAIAVTAGVVTGLLTGWVVGAVLAGLAAWALPRVLGRDPEHARRVARIEAIATWTEMLRDTLSAAAGLEQAILATAPLAPTAIRGEVGELAAGIENGDRLAPALRRLGERLDDPVGDLVIAALLLAAEQQTRQLADLLGSLADAARGQASMRMRVEAGRARTRTSVRVIVGTTLAFAVAVVLLNRHYMSAYDSAAGQIVLLGIGGLFAVGFAWLNRIARVAQPGRFLSTADQGSATSSARGLVTARQE</sequence>
<dbReference type="GO" id="GO:0005886">
    <property type="term" value="C:plasma membrane"/>
    <property type="evidence" value="ECO:0007669"/>
    <property type="project" value="UniProtKB-SubCell"/>
</dbReference>
<dbReference type="PANTHER" id="PTHR35007">
    <property type="entry name" value="INTEGRAL MEMBRANE PROTEIN-RELATED"/>
    <property type="match status" value="1"/>
</dbReference>
<comment type="subcellular location">
    <subcellularLocation>
        <location evidence="1">Cell membrane</location>
        <topology evidence="1">Multi-pass membrane protein</topology>
    </subcellularLocation>
</comment>
<evidence type="ECO:0000256" key="4">
    <source>
        <dbReference type="ARBA" id="ARBA00022989"/>
    </source>
</evidence>
<protein>
    <submittedName>
        <fullName evidence="8">Flp pilus assembly protein TadB</fullName>
    </submittedName>
</protein>
<dbReference type="AlphaFoldDB" id="A0A1H9RXM0"/>
<evidence type="ECO:0000256" key="6">
    <source>
        <dbReference type="SAM" id="Phobius"/>
    </source>
</evidence>
<dbReference type="Gene3D" id="1.20.81.30">
    <property type="entry name" value="Type II secretion system (T2SS), domain F"/>
    <property type="match status" value="1"/>
</dbReference>
<keyword evidence="2" id="KW-1003">Cell membrane</keyword>
<accession>A0A1H9RXM0</accession>
<evidence type="ECO:0000256" key="1">
    <source>
        <dbReference type="ARBA" id="ARBA00004651"/>
    </source>
</evidence>
<evidence type="ECO:0000259" key="7">
    <source>
        <dbReference type="Pfam" id="PF00482"/>
    </source>
</evidence>
<keyword evidence="9" id="KW-1185">Reference proteome</keyword>
<keyword evidence="3 6" id="KW-0812">Transmembrane</keyword>
<evidence type="ECO:0000313" key="9">
    <source>
        <dbReference type="Proteomes" id="UP000199352"/>
    </source>
</evidence>
<proteinExistence type="predicted"/>
<organism evidence="8 9">
    <name type="scientific">Lentzea xinjiangensis</name>
    <dbReference type="NCBI Taxonomy" id="402600"/>
    <lineage>
        <taxon>Bacteria</taxon>
        <taxon>Bacillati</taxon>
        <taxon>Actinomycetota</taxon>
        <taxon>Actinomycetes</taxon>
        <taxon>Pseudonocardiales</taxon>
        <taxon>Pseudonocardiaceae</taxon>
        <taxon>Lentzea</taxon>
    </lineage>
</organism>
<dbReference type="Pfam" id="PF00482">
    <property type="entry name" value="T2SSF"/>
    <property type="match status" value="1"/>
</dbReference>
<feature type="transmembrane region" description="Helical" evidence="6">
    <location>
        <begin position="12"/>
        <end position="30"/>
    </location>
</feature>
<dbReference type="Proteomes" id="UP000199352">
    <property type="component" value="Unassembled WGS sequence"/>
</dbReference>
<feature type="transmembrane region" description="Helical" evidence="6">
    <location>
        <begin position="57"/>
        <end position="87"/>
    </location>
</feature>
<feature type="transmembrane region" description="Helical" evidence="6">
    <location>
        <begin position="250"/>
        <end position="270"/>
    </location>
</feature>
<feature type="transmembrane region" description="Helical" evidence="6">
    <location>
        <begin position="224"/>
        <end position="244"/>
    </location>
</feature>
<evidence type="ECO:0000256" key="2">
    <source>
        <dbReference type="ARBA" id="ARBA00022475"/>
    </source>
</evidence>
<dbReference type="PANTHER" id="PTHR35007:SF3">
    <property type="entry name" value="POSSIBLE CONSERVED ALANINE RICH MEMBRANE PROTEIN"/>
    <property type="match status" value="1"/>
</dbReference>
<evidence type="ECO:0000313" key="8">
    <source>
        <dbReference type="EMBL" id="SER77501.1"/>
    </source>
</evidence>
<reference evidence="9" key="1">
    <citation type="submission" date="2016-10" db="EMBL/GenBank/DDBJ databases">
        <authorList>
            <person name="Varghese N."/>
            <person name="Submissions S."/>
        </authorList>
    </citation>
    <scope>NUCLEOTIDE SEQUENCE [LARGE SCALE GENOMIC DNA]</scope>
    <source>
        <strain evidence="9">CGMCC 4.3525</strain>
    </source>
</reference>
<feature type="domain" description="Type II secretion system protein GspF" evidence="7">
    <location>
        <begin position="111"/>
        <end position="237"/>
    </location>
</feature>
<dbReference type="STRING" id="402600.SAMN05216188_115123"/>
<dbReference type="EMBL" id="FOFR01000015">
    <property type="protein sequence ID" value="SER77501.1"/>
    <property type="molecule type" value="Genomic_DNA"/>
</dbReference>
<keyword evidence="5 6" id="KW-0472">Membrane</keyword>
<evidence type="ECO:0000256" key="3">
    <source>
        <dbReference type="ARBA" id="ARBA00022692"/>
    </source>
</evidence>
<dbReference type="InterPro" id="IPR042094">
    <property type="entry name" value="T2SS_GspF_sf"/>
</dbReference>